<evidence type="ECO:0000256" key="1">
    <source>
        <dbReference type="ARBA" id="ARBA00001933"/>
    </source>
</evidence>
<dbReference type="InterPro" id="IPR015421">
    <property type="entry name" value="PyrdxlP-dep_Trfase_major"/>
</dbReference>
<comment type="cofactor">
    <cofactor evidence="1">
        <name>pyridoxal 5'-phosphate</name>
        <dbReference type="ChEBI" id="CHEBI:597326"/>
    </cofactor>
</comment>
<reference evidence="5" key="1">
    <citation type="journal article" date="2019" name="Int. J. Syst. Evol. Microbiol.">
        <title>The Global Catalogue of Microorganisms (GCM) 10K type strain sequencing project: providing services to taxonomists for standard genome sequencing and annotation.</title>
        <authorList>
            <consortium name="The Broad Institute Genomics Platform"/>
            <consortium name="The Broad Institute Genome Sequencing Center for Infectious Disease"/>
            <person name="Wu L."/>
            <person name="Ma J."/>
        </authorList>
    </citation>
    <scope>NUCLEOTIDE SEQUENCE [LARGE SCALE GENOMIC DNA]</scope>
    <source>
        <strain evidence="5">CCM 9110</strain>
    </source>
</reference>
<organism evidence="4 5">
    <name type="scientific">Lacticaseibacillus suilingensis</name>
    <dbReference type="NCBI Taxonomy" id="2799577"/>
    <lineage>
        <taxon>Bacteria</taxon>
        <taxon>Bacillati</taxon>
        <taxon>Bacillota</taxon>
        <taxon>Bacilli</taxon>
        <taxon>Lactobacillales</taxon>
        <taxon>Lactobacillaceae</taxon>
        <taxon>Lacticaseibacillus</taxon>
    </lineage>
</organism>
<dbReference type="NCBIfam" id="TIGR01437">
    <property type="entry name" value="selA_rel"/>
    <property type="match status" value="1"/>
</dbReference>
<dbReference type="Proteomes" id="UP001597199">
    <property type="component" value="Unassembled WGS sequence"/>
</dbReference>
<evidence type="ECO:0000313" key="4">
    <source>
        <dbReference type="EMBL" id="MFD1398149.1"/>
    </source>
</evidence>
<evidence type="ECO:0000256" key="3">
    <source>
        <dbReference type="ARBA" id="ARBA00044507"/>
    </source>
</evidence>
<keyword evidence="2" id="KW-0663">Pyridoxal phosphate</keyword>
<name>A0ABW4BCE6_9LACO</name>
<dbReference type="SUPFAM" id="SSF53383">
    <property type="entry name" value="PLP-dependent transferases"/>
    <property type="match status" value="1"/>
</dbReference>
<dbReference type="InterPro" id="IPR018319">
    <property type="entry name" value="SelA-like"/>
</dbReference>
<dbReference type="InterPro" id="IPR015424">
    <property type="entry name" value="PyrdxlP-dep_Trfase"/>
</dbReference>
<dbReference type="PANTHER" id="PTHR32328">
    <property type="entry name" value="L-SERYL-TRNA(SEC) SELENIUM TRANSFERASE"/>
    <property type="match status" value="1"/>
</dbReference>
<evidence type="ECO:0000313" key="5">
    <source>
        <dbReference type="Proteomes" id="UP001597199"/>
    </source>
</evidence>
<dbReference type="Gene3D" id="3.40.640.10">
    <property type="entry name" value="Type I PLP-dependent aspartate aminotransferase-like (Major domain)"/>
    <property type="match status" value="1"/>
</dbReference>
<dbReference type="InterPro" id="IPR006337">
    <property type="entry name" value="DgaE-like"/>
</dbReference>
<comment type="caution">
    <text evidence="4">The sequence shown here is derived from an EMBL/GenBank/DDBJ whole genome shotgun (WGS) entry which is preliminary data.</text>
</comment>
<dbReference type="EMBL" id="JBHTOA010000016">
    <property type="protein sequence ID" value="MFD1398149.1"/>
    <property type="molecule type" value="Genomic_DNA"/>
</dbReference>
<dbReference type="GO" id="GO:0016829">
    <property type="term" value="F:lyase activity"/>
    <property type="evidence" value="ECO:0007669"/>
    <property type="project" value="UniProtKB-KW"/>
</dbReference>
<dbReference type="RefSeq" id="WP_204117971.1">
    <property type="nucleotide sequence ID" value="NZ_BOLV01000001.1"/>
</dbReference>
<accession>A0ABW4BCE6</accession>
<comment type="similarity">
    <text evidence="3">Belongs to the SelA family.</text>
</comment>
<keyword evidence="4" id="KW-0456">Lyase</keyword>
<keyword evidence="5" id="KW-1185">Reference proteome</keyword>
<dbReference type="PANTHER" id="PTHR32328:SF0">
    <property type="entry name" value="L-SERYL-TRNA(SEC) SELENIUM TRANSFERASE"/>
    <property type="match status" value="1"/>
</dbReference>
<proteinExistence type="inferred from homology"/>
<protein>
    <submittedName>
        <fullName evidence="4">DgaE family pyridoxal phosphate-dependent ammonia lyase</fullName>
    </submittedName>
</protein>
<sequence>MSEDVYAQYGLKQVINASGKMTILGVSKVSQPVLDAQQFGGTHFFEMKDLTEKTGAHIAKLLGAEGAIIVNSASAGLALAVAALIGRGSQYHAYHYNDPRFTKREVIMPKGHNVDYGAPEEVMIGLGGGQLVEAGYANMCTPEHIEMMITDQTVAVLYVKSHHTVQKSMLTVAEALKVAHAHNLPLILDAAAEEDLIKYVKMGVDLVVFSGAKALEGPASGLVFGKKQYIDWIELQSSGIGRAMKIGKDNILGLTAAIEQYLTNGPEAGAHMKARLAPFLTALNEVPGLAAKQQQDGAGREIYRASVTVKPEAPLTAKQVTAALKAGNPAIYTREYRANEGIIEFDIRAVDQDEMDQIVARLKTIMEAK</sequence>
<gene>
    <name evidence="4" type="ORF">ACFQ41_02375</name>
</gene>
<evidence type="ECO:0000256" key="2">
    <source>
        <dbReference type="ARBA" id="ARBA00022898"/>
    </source>
</evidence>
<dbReference type="Pfam" id="PF03841">
    <property type="entry name" value="SelA"/>
    <property type="match status" value="1"/>
</dbReference>